<dbReference type="InterPro" id="IPR019079">
    <property type="entry name" value="Capsule_synth_CapA"/>
</dbReference>
<dbReference type="Pfam" id="PF09587">
    <property type="entry name" value="PGA_cap"/>
    <property type="match status" value="1"/>
</dbReference>
<dbReference type="SUPFAM" id="SSF56300">
    <property type="entry name" value="Metallo-dependent phosphatases"/>
    <property type="match status" value="1"/>
</dbReference>
<name>A0A6P1Y0I0_9SPIR</name>
<evidence type="ECO:0000256" key="1">
    <source>
        <dbReference type="ARBA" id="ARBA00005662"/>
    </source>
</evidence>
<dbReference type="InterPro" id="IPR029052">
    <property type="entry name" value="Metallo-depent_PP-like"/>
</dbReference>
<keyword evidence="2" id="KW-0732">Signal</keyword>
<reference evidence="4 5" key="1">
    <citation type="submission" date="2020-01" db="EMBL/GenBank/DDBJ databases">
        <title>Complete genome sequence of a human oral phylogroup 1 Treponema sp. strain ATCC 700766, originally isolated from periodontitis dental plaque.</title>
        <authorList>
            <person name="Chan Y."/>
            <person name="Huo Y.-B."/>
            <person name="Yu X.-L."/>
            <person name="Zeng H."/>
            <person name="Leung W.-K."/>
            <person name="Watt R.M."/>
        </authorList>
    </citation>
    <scope>NUCLEOTIDE SEQUENCE [LARGE SCALE GENOMIC DNA]</scope>
    <source>
        <strain evidence="4 5">OMZ 804</strain>
    </source>
</reference>
<dbReference type="PANTHER" id="PTHR33393">
    <property type="entry name" value="POLYGLUTAMINE SYNTHESIS ACCESSORY PROTEIN RV0574C-RELATED"/>
    <property type="match status" value="1"/>
</dbReference>
<dbReference type="SMART" id="SM00854">
    <property type="entry name" value="PGA_cap"/>
    <property type="match status" value="1"/>
</dbReference>
<evidence type="ECO:0000259" key="3">
    <source>
        <dbReference type="SMART" id="SM00854"/>
    </source>
</evidence>
<accession>A0A6P1Y0I0</accession>
<dbReference type="EMBL" id="CP048020">
    <property type="protein sequence ID" value="QHX43221.1"/>
    <property type="molecule type" value="Genomic_DNA"/>
</dbReference>
<dbReference type="InterPro" id="IPR052169">
    <property type="entry name" value="CW_Biosynth-Accessory"/>
</dbReference>
<evidence type="ECO:0000313" key="4">
    <source>
        <dbReference type="EMBL" id="QHX43221.1"/>
    </source>
</evidence>
<organism evidence="4 5">
    <name type="scientific">Treponema vincentii</name>
    <dbReference type="NCBI Taxonomy" id="69710"/>
    <lineage>
        <taxon>Bacteria</taxon>
        <taxon>Pseudomonadati</taxon>
        <taxon>Spirochaetota</taxon>
        <taxon>Spirochaetia</taxon>
        <taxon>Spirochaetales</taxon>
        <taxon>Treponemataceae</taxon>
        <taxon>Treponema</taxon>
    </lineage>
</organism>
<dbReference type="KEGG" id="trz:GWP43_06930"/>
<feature type="domain" description="Capsule synthesis protein CapA" evidence="3">
    <location>
        <begin position="57"/>
        <end position="354"/>
    </location>
</feature>
<dbReference type="Proteomes" id="UP000464374">
    <property type="component" value="Chromosome"/>
</dbReference>
<dbReference type="PROSITE" id="PS51257">
    <property type="entry name" value="PROKAR_LIPOPROTEIN"/>
    <property type="match status" value="1"/>
</dbReference>
<dbReference type="AlphaFoldDB" id="A0A6P1Y0I0"/>
<evidence type="ECO:0000313" key="5">
    <source>
        <dbReference type="Proteomes" id="UP000464374"/>
    </source>
</evidence>
<dbReference type="RefSeq" id="WP_162663550.1">
    <property type="nucleotide sequence ID" value="NZ_CP048020.1"/>
</dbReference>
<sequence>MRRISVFMFLLPVFCSCCVVADSLQVIIPAVVEEDAVPIDDGNLLFMGSNPYSPPLVLTFAGDLMAHTVNFNMKSYDLIYTDVEKILHNDDLSFVNVETPVCDVLPLSTYPSFNVHTPYVRAAVQAGFDVLSLANNHTNDHGKIGIDGTLTAIRTVQKERLTSGILPSFLIFSGLKDSENDPIQVTPLFYKGWNILFCSVTEILNSYDSSKARLYYSAPTKQGREALLSVIKEARNRYPCDLFVLGLHLNEPEYGRIVSKAKKAWFKQLGEAGVDIIWAHHPHVMQTWETITVERPAPLQEATMTDNTTNQKTSDTDMAIDARHTDISDVKEIVASEQCKVFCMYSMGNFISGQRWHTRYDDPAFYREYTGDAVLLQLTCTRNKAGRADFSVLPLLITQYNESAYPVVKRFTQEWLDTLSEKEKNYFTKRLELMEAYLPINLTTE</sequence>
<comment type="similarity">
    <text evidence="1">Belongs to the CapA family.</text>
</comment>
<proteinExistence type="inferred from homology"/>
<gene>
    <name evidence="4" type="ORF">GWP43_06930</name>
</gene>
<dbReference type="PANTHER" id="PTHR33393:SF12">
    <property type="entry name" value="CAPSULE BIOSYNTHESIS PROTEIN CAPA"/>
    <property type="match status" value="1"/>
</dbReference>
<dbReference type="Gene3D" id="3.60.21.10">
    <property type="match status" value="1"/>
</dbReference>
<feature type="chain" id="PRO_5026942079" evidence="2">
    <location>
        <begin position="22"/>
        <end position="445"/>
    </location>
</feature>
<evidence type="ECO:0000256" key="2">
    <source>
        <dbReference type="SAM" id="SignalP"/>
    </source>
</evidence>
<feature type="signal peptide" evidence="2">
    <location>
        <begin position="1"/>
        <end position="21"/>
    </location>
</feature>
<protein>
    <submittedName>
        <fullName evidence="4">CapA family protein</fullName>
    </submittedName>
</protein>